<dbReference type="PANTHER" id="PTHR35175:SF2">
    <property type="entry name" value="DUF1289 DOMAIN-CONTAINING PROTEIN"/>
    <property type="match status" value="1"/>
</dbReference>
<sequence length="60" mass="6785">MDQGSPCVGWCQLDELKRCLGCYRTLEEIASWSRLDASQRQAVWAKLAERRRTAAGSNPD</sequence>
<evidence type="ECO:0000313" key="1">
    <source>
        <dbReference type="EMBL" id="GAA5193690.1"/>
    </source>
</evidence>
<organism evidence="1 2">
    <name type="scientific">Ferrimonas gelatinilytica</name>
    <dbReference type="NCBI Taxonomy" id="1255257"/>
    <lineage>
        <taxon>Bacteria</taxon>
        <taxon>Pseudomonadati</taxon>
        <taxon>Pseudomonadota</taxon>
        <taxon>Gammaproteobacteria</taxon>
        <taxon>Alteromonadales</taxon>
        <taxon>Ferrimonadaceae</taxon>
        <taxon>Ferrimonas</taxon>
    </lineage>
</organism>
<reference evidence="2" key="1">
    <citation type="journal article" date="2019" name="Int. J. Syst. Evol. Microbiol.">
        <title>The Global Catalogue of Microorganisms (GCM) 10K type strain sequencing project: providing services to taxonomists for standard genome sequencing and annotation.</title>
        <authorList>
            <consortium name="The Broad Institute Genomics Platform"/>
            <consortium name="The Broad Institute Genome Sequencing Center for Infectious Disease"/>
            <person name="Wu L."/>
            <person name="Ma J."/>
        </authorList>
    </citation>
    <scope>NUCLEOTIDE SEQUENCE [LARGE SCALE GENOMIC DNA]</scope>
    <source>
        <strain evidence="2">JCM 18720</strain>
    </source>
</reference>
<dbReference type="Pfam" id="PF06945">
    <property type="entry name" value="DUF1289"/>
    <property type="match status" value="1"/>
</dbReference>
<dbReference type="PANTHER" id="PTHR35175">
    <property type="entry name" value="DUF1289 DOMAIN-CONTAINING PROTEIN"/>
    <property type="match status" value="1"/>
</dbReference>
<accession>A0ABP9SD59</accession>
<gene>
    <name evidence="1" type="ORF">GCM10025772_25130</name>
</gene>
<comment type="caution">
    <text evidence="1">The sequence shown here is derived from an EMBL/GenBank/DDBJ whole genome shotgun (WGS) entry which is preliminary data.</text>
</comment>
<name>A0ABP9SD59_9GAMM</name>
<protein>
    <recommendedName>
        <fullName evidence="3">DUF1289 domain-containing protein</fullName>
    </recommendedName>
</protein>
<dbReference type="EMBL" id="BAABLF010000026">
    <property type="protein sequence ID" value="GAA5193690.1"/>
    <property type="molecule type" value="Genomic_DNA"/>
</dbReference>
<dbReference type="Proteomes" id="UP001501600">
    <property type="component" value="Unassembled WGS sequence"/>
</dbReference>
<keyword evidence="2" id="KW-1185">Reference proteome</keyword>
<dbReference type="RefSeq" id="WP_345317478.1">
    <property type="nucleotide sequence ID" value="NZ_BAABLF010000026.1"/>
</dbReference>
<dbReference type="InterPro" id="IPR010710">
    <property type="entry name" value="DUF1289"/>
</dbReference>
<evidence type="ECO:0008006" key="3">
    <source>
        <dbReference type="Google" id="ProtNLM"/>
    </source>
</evidence>
<proteinExistence type="predicted"/>
<evidence type="ECO:0000313" key="2">
    <source>
        <dbReference type="Proteomes" id="UP001501600"/>
    </source>
</evidence>